<protein>
    <submittedName>
        <fullName evidence="1">Uncharacterized protein</fullName>
    </submittedName>
</protein>
<dbReference type="InterPro" id="IPR015943">
    <property type="entry name" value="WD40/YVTN_repeat-like_dom_sf"/>
</dbReference>
<gene>
    <name evidence="1" type="ORF">EHUX00137_LOCUS16610</name>
</gene>
<organism evidence="1">
    <name type="scientific">Emiliania huxleyi</name>
    <name type="common">Coccolithophore</name>
    <name type="synonym">Pontosphaera huxleyi</name>
    <dbReference type="NCBI Taxonomy" id="2903"/>
    <lineage>
        <taxon>Eukaryota</taxon>
        <taxon>Haptista</taxon>
        <taxon>Haptophyta</taxon>
        <taxon>Prymnesiophyceae</taxon>
        <taxon>Isochrysidales</taxon>
        <taxon>Noelaerhabdaceae</taxon>
        <taxon>Emiliania</taxon>
    </lineage>
</organism>
<name>A0A7S3S9W3_EMIHU</name>
<reference evidence="1" key="1">
    <citation type="submission" date="2021-01" db="EMBL/GenBank/DDBJ databases">
        <authorList>
            <person name="Corre E."/>
            <person name="Pelletier E."/>
            <person name="Niang G."/>
            <person name="Scheremetjew M."/>
            <person name="Finn R."/>
            <person name="Kale V."/>
            <person name="Holt S."/>
            <person name="Cochrane G."/>
            <person name="Meng A."/>
            <person name="Brown T."/>
            <person name="Cohen L."/>
        </authorList>
    </citation>
    <scope>NUCLEOTIDE SEQUENCE</scope>
    <source>
        <strain evidence="1">379</strain>
    </source>
</reference>
<accession>A0A7S3S9W3</accession>
<dbReference type="EMBL" id="HBIR01021805">
    <property type="protein sequence ID" value="CAE0548077.1"/>
    <property type="molecule type" value="Transcribed_RNA"/>
</dbReference>
<evidence type="ECO:0000313" key="1">
    <source>
        <dbReference type="EMBL" id="CAE0548077.1"/>
    </source>
</evidence>
<sequence>MASTQAPRRTTATAGGATTRELLCRRCSCRARRAPFSAVIPRVSPPRWPMGKAWPPRSHTPRPRAAKVWALALDCHLLVAGGALSADGEGGHICVMLFDVARLAAGRGAATALRTLRAQSHARQWGVRSVATHGGTAVVAGGDDGVVHVWTLAEKGKAEGEMESGRVSEV</sequence>
<dbReference type="AlphaFoldDB" id="A0A7S3S9W3"/>
<proteinExistence type="predicted"/>
<dbReference type="Gene3D" id="2.130.10.10">
    <property type="entry name" value="YVTN repeat-like/Quinoprotein amine dehydrogenase"/>
    <property type="match status" value="1"/>
</dbReference>